<proteinExistence type="predicted"/>
<protein>
    <submittedName>
        <fullName evidence="1">Uncharacterized protein</fullName>
    </submittedName>
</protein>
<sequence>MDQNNFVEILILGKGFIGNYVYDLCKKEGLTVAATTRDGREGTIPWTLESRTTLPPAKTVVITFPIGTGAEFRTLAEEYNKLHDIQPQYIFLSSTRPFDKLNSTRHSPIDPKHTRLDTEKAVLEAPFRGSIVHLSGLWGGARQPRNWLRFFMTPEKLKSSIVSRQLHLVHGADVAKAIVRGLHSQFTPGERWLLSDGKVYDRLELVKSWKNQDQLKIIESLRSDPEVAAVIGTQPFDEVVVGAENIDLPRRLNPDEFWEHFKVSPDYYFDPYCQEDI</sequence>
<dbReference type="PANTHER" id="PTHR40129">
    <property type="entry name" value="KETOPANTOATE REDUCTASE N-TERMINAL DOMAIN-CONTAINING PROTEIN"/>
    <property type="match status" value="1"/>
</dbReference>
<dbReference type="InterPro" id="IPR036291">
    <property type="entry name" value="NAD(P)-bd_dom_sf"/>
</dbReference>
<reference evidence="1 2" key="1">
    <citation type="submission" date="2023-04" db="EMBL/GenBank/DDBJ databases">
        <title>Genome of Basidiobolus ranarum AG-B5.</title>
        <authorList>
            <person name="Stajich J.E."/>
            <person name="Carter-House D."/>
            <person name="Gryganskyi A."/>
        </authorList>
    </citation>
    <scope>NUCLEOTIDE SEQUENCE [LARGE SCALE GENOMIC DNA]</scope>
    <source>
        <strain evidence="1 2">AG-B5</strain>
    </source>
</reference>
<dbReference type="Gene3D" id="3.40.50.720">
    <property type="entry name" value="NAD(P)-binding Rossmann-like Domain"/>
    <property type="match status" value="1"/>
</dbReference>
<keyword evidence="2" id="KW-1185">Reference proteome</keyword>
<organism evidence="1 2">
    <name type="scientific">Basidiobolus ranarum</name>
    <dbReference type="NCBI Taxonomy" id="34480"/>
    <lineage>
        <taxon>Eukaryota</taxon>
        <taxon>Fungi</taxon>
        <taxon>Fungi incertae sedis</taxon>
        <taxon>Zoopagomycota</taxon>
        <taxon>Entomophthoromycotina</taxon>
        <taxon>Basidiobolomycetes</taxon>
        <taxon>Basidiobolales</taxon>
        <taxon>Basidiobolaceae</taxon>
        <taxon>Basidiobolus</taxon>
    </lineage>
</organism>
<gene>
    <name evidence="1" type="ORF">K7432_003770</name>
</gene>
<name>A0ABR2WZB0_9FUNG</name>
<accession>A0ABR2WZB0</accession>
<evidence type="ECO:0000313" key="1">
    <source>
        <dbReference type="EMBL" id="KAK9766838.1"/>
    </source>
</evidence>
<dbReference type="Proteomes" id="UP001479436">
    <property type="component" value="Unassembled WGS sequence"/>
</dbReference>
<dbReference type="EMBL" id="JASJQH010000119">
    <property type="protein sequence ID" value="KAK9766838.1"/>
    <property type="molecule type" value="Genomic_DNA"/>
</dbReference>
<evidence type="ECO:0000313" key="2">
    <source>
        <dbReference type="Proteomes" id="UP001479436"/>
    </source>
</evidence>
<comment type="caution">
    <text evidence="1">The sequence shown here is derived from an EMBL/GenBank/DDBJ whole genome shotgun (WGS) entry which is preliminary data.</text>
</comment>
<dbReference type="SUPFAM" id="SSF51735">
    <property type="entry name" value="NAD(P)-binding Rossmann-fold domains"/>
    <property type="match status" value="1"/>
</dbReference>
<dbReference type="PANTHER" id="PTHR40129:SF2">
    <property type="entry name" value="KETOPANTOATE REDUCTASE N-TERMINAL DOMAIN-CONTAINING PROTEIN"/>
    <property type="match status" value="1"/>
</dbReference>